<evidence type="ECO:0000313" key="5">
    <source>
        <dbReference type="Proteomes" id="UP001164746"/>
    </source>
</evidence>
<comment type="similarity">
    <text evidence="1">Belongs to the prefoldin subunit beta family.</text>
</comment>
<evidence type="ECO:0000313" key="4">
    <source>
        <dbReference type="EMBL" id="WAR30480.1"/>
    </source>
</evidence>
<dbReference type="InterPro" id="IPR002777">
    <property type="entry name" value="PFD_beta-like"/>
</dbReference>
<proteinExistence type="inferred from homology"/>
<dbReference type="Gene3D" id="1.10.287.370">
    <property type="match status" value="1"/>
</dbReference>
<gene>
    <name evidence="4" type="ORF">MAR_033022</name>
</gene>
<keyword evidence="5" id="KW-1185">Reference proteome</keyword>
<name>A0ABY7G8N1_MYAAR</name>
<dbReference type="SUPFAM" id="SSF46579">
    <property type="entry name" value="Prefoldin"/>
    <property type="match status" value="1"/>
</dbReference>
<dbReference type="Proteomes" id="UP001164746">
    <property type="component" value="Chromosome 17"/>
</dbReference>
<feature type="coiled-coil region" evidence="3">
    <location>
        <begin position="139"/>
        <end position="166"/>
    </location>
</feature>
<dbReference type="PANTHER" id="PTHR21431:SF0">
    <property type="entry name" value="PREFOLDIN SUBUNIT 6"/>
    <property type="match status" value="1"/>
</dbReference>
<keyword evidence="2" id="KW-0143">Chaperone</keyword>
<evidence type="ECO:0000256" key="2">
    <source>
        <dbReference type="ARBA" id="ARBA00023186"/>
    </source>
</evidence>
<reference evidence="4" key="1">
    <citation type="submission" date="2022-11" db="EMBL/GenBank/DDBJ databases">
        <title>Centuries of genome instability and evolution in soft-shell clam transmissible cancer (bioRxiv).</title>
        <authorList>
            <person name="Hart S.F.M."/>
            <person name="Yonemitsu M.A."/>
            <person name="Giersch R.M."/>
            <person name="Beal B.F."/>
            <person name="Arriagada G."/>
            <person name="Davis B.W."/>
            <person name="Ostrander E.A."/>
            <person name="Goff S.P."/>
            <person name="Metzger M.J."/>
        </authorList>
    </citation>
    <scope>NUCLEOTIDE SEQUENCE</scope>
    <source>
        <strain evidence="4">MELC-2E11</strain>
        <tissue evidence="4">Siphon/mantle</tissue>
    </source>
</reference>
<keyword evidence="3" id="KW-0175">Coiled coil</keyword>
<sequence>MEMRIIIRLNVKSIEIYRLKPQTYLASKNRDRRIITASQDSIPDLHPPPIKQYNFIVAMAAAVHSSSFSDQQKYMKARQALDVQLNENTMELERLEAAATVYKMIGPVLVKQEMTEAKDNVQKRIDYISGELKRHDGVIKDIEKKQDTQKETLQKLQSQFQQAQQRAAKS</sequence>
<dbReference type="PANTHER" id="PTHR21431">
    <property type="entry name" value="PREFOLDIN SUBUNIT 6"/>
    <property type="match status" value="1"/>
</dbReference>
<dbReference type="CDD" id="cd23161">
    <property type="entry name" value="Prefoldin_6"/>
    <property type="match status" value="1"/>
</dbReference>
<protein>
    <submittedName>
        <fullName evidence="4">PFD6-like protein</fullName>
    </submittedName>
</protein>
<organism evidence="4 5">
    <name type="scientific">Mya arenaria</name>
    <name type="common">Soft-shell clam</name>
    <dbReference type="NCBI Taxonomy" id="6604"/>
    <lineage>
        <taxon>Eukaryota</taxon>
        <taxon>Metazoa</taxon>
        <taxon>Spiralia</taxon>
        <taxon>Lophotrochozoa</taxon>
        <taxon>Mollusca</taxon>
        <taxon>Bivalvia</taxon>
        <taxon>Autobranchia</taxon>
        <taxon>Heteroconchia</taxon>
        <taxon>Euheterodonta</taxon>
        <taxon>Imparidentia</taxon>
        <taxon>Neoheterodontei</taxon>
        <taxon>Myida</taxon>
        <taxon>Myoidea</taxon>
        <taxon>Myidae</taxon>
        <taxon>Mya</taxon>
    </lineage>
</organism>
<evidence type="ECO:0000256" key="3">
    <source>
        <dbReference type="SAM" id="Coils"/>
    </source>
</evidence>
<dbReference type="Pfam" id="PF01920">
    <property type="entry name" value="Prefoldin_2"/>
    <property type="match status" value="1"/>
</dbReference>
<accession>A0ABY7G8N1</accession>
<dbReference type="InterPro" id="IPR009053">
    <property type="entry name" value="Prefoldin"/>
</dbReference>
<evidence type="ECO:0000256" key="1">
    <source>
        <dbReference type="ARBA" id="ARBA00008045"/>
    </source>
</evidence>
<dbReference type="EMBL" id="CP111028">
    <property type="protein sequence ID" value="WAR30480.1"/>
    <property type="molecule type" value="Genomic_DNA"/>
</dbReference>